<dbReference type="InterPro" id="IPR003156">
    <property type="entry name" value="DHHA1_dom"/>
</dbReference>
<accession>A6TRK5</accession>
<gene>
    <name evidence="3" type="ordered locus">Amet_2671</name>
</gene>
<dbReference type="AlphaFoldDB" id="A6TRK5"/>
<dbReference type="Pfam" id="PF02272">
    <property type="entry name" value="DHHA1"/>
    <property type="match status" value="1"/>
</dbReference>
<dbReference type="Proteomes" id="UP000001572">
    <property type="component" value="Chromosome"/>
</dbReference>
<name>A6TRK5_ALKMQ</name>
<dbReference type="Gene3D" id="3.90.1640.10">
    <property type="entry name" value="inorganic pyrophosphatase (n-terminal core)"/>
    <property type="match status" value="1"/>
</dbReference>
<dbReference type="eggNOG" id="COG0618">
    <property type="taxonomic scope" value="Bacteria"/>
</dbReference>
<dbReference type="STRING" id="293826.Amet_2671"/>
<dbReference type="GO" id="GO:0003676">
    <property type="term" value="F:nucleic acid binding"/>
    <property type="evidence" value="ECO:0007669"/>
    <property type="project" value="InterPro"/>
</dbReference>
<proteinExistence type="predicted"/>
<dbReference type="SUPFAM" id="SSF64182">
    <property type="entry name" value="DHH phosphoesterases"/>
    <property type="match status" value="1"/>
</dbReference>
<evidence type="ECO:0000313" key="3">
    <source>
        <dbReference type="EMBL" id="ABR48823.1"/>
    </source>
</evidence>
<reference evidence="4" key="1">
    <citation type="journal article" date="2016" name="Genome Announc.">
        <title>Complete genome sequence of Alkaliphilus metalliredigens strain QYMF, an alkaliphilic and metal-reducing bacterium isolated from borax-contaminated leachate ponds.</title>
        <authorList>
            <person name="Hwang C."/>
            <person name="Copeland A."/>
            <person name="Lucas S."/>
            <person name="Lapidus A."/>
            <person name="Barry K."/>
            <person name="Detter J.C."/>
            <person name="Glavina Del Rio T."/>
            <person name="Hammon N."/>
            <person name="Israni S."/>
            <person name="Dalin E."/>
            <person name="Tice H."/>
            <person name="Pitluck S."/>
            <person name="Chertkov O."/>
            <person name="Brettin T."/>
            <person name="Bruce D."/>
            <person name="Han C."/>
            <person name="Schmutz J."/>
            <person name="Larimer F."/>
            <person name="Land M.L."/>
            <person name="Hauser L."/>
            <person name="Kyrpides N."/>
            <person name="Mikhailova N."/>
            <person name="Ye Q."/>
            <person name="Zhou J."/>
            <person name="Richardson P."/>
            <person name="Fields M.W."/>
        </authorList>
    </citation>
    <scope>NUCLEOTIDE SEQUENCE [LARGE SCALE GENOMIC DNA]</scope>
    <source>
        <strain evidence="4">QYMF</strain>
    </source>
</reference>
<keyword evidence="4" id="KW-1185">Reference proteome</keyword>
<sequence length="324" mass="35920">MMKNLKINLWDLDITNKKLAVISHVNPDADSLGSIMALGLALQKNCQSITICVCDHIPNALSFLPFINTATNYHLTESTQYDICFVLDCADEKRLGESQGILDKSHQIINIDHHVSNGFFGDINSVNPHASSTSEIIYELLIDNNITITPDIATCLYAGIVGDTGNFLYDNTSAQTHYIAGRLKEYDAQSQLVSYHLYQNKSLGSAKFQGYVLSQFESLCGGKVAIFSITLELLQKFNVSIDDIDYVSSIIRDIEGIEVAVVLKEVDSEVTKVSFRSKCDFDVNQLAQKFGGGGHIKASGATIFHEIEQAKKMVQKQLEIEIRR</sequence>
<organism evidence="3 4">
    <name type="scientific">Alkaliphilus metalliredigens (strain QYMF)</name>
    <dbReference type="NCBI Taxonomy" id="293826"/>
    <lineage>
        <taxon>Bacteria</taxon>
        <taxon>Bacillati</taxon>
        <taxon>Bacillota</taxon>
        <taxon>Clostridia</taxon>
        <taxon>Peptostreptococcales</taxon>
        <taxon>Natronincolaceae</taxon>
        <taxon>Alkaliphilus</taxon>
    </lineage>
</organism>
<dbReference type="InterPro" id="IPR051319">
    <property type="entry name" value="Oligoribo/pAp-PDE_c-di-AMP_PDE"/>
</dbReference>
<dbReference type="EMBL" id="CP000724">
    <property type="protein sequence ID" value="ABR48823.1"/>
    <property type="molecule type" value="Genomic_DNA"/>
</dbReference>
<feature type="domain" description="DHHA1" evidence="2">
    <location>
        <begin position="229"/>
        <end position="318"/>
    </location>
</feature>
<evidence type="ECO:0000259" key="1">
    <source>
        <dbReference type="Pfam" id="PF01368"/>
    </source>
</evidence>
<dbReference type="PANTHER" id="PTHR47618:SF1">
    <property type="entry name" value="BIFUNCTIONAL OLIGORIBONUCLEASE AND PAP PHOSPHATASE NRNA"/>
    <property type="match status" value="1"/>
</dbReference>
<protein>
    <submittedName>
        <fullName evidence="3">Phosphoesterase, RecJ domain protein</fullName>
    </submittedName>
</protein>
<evidence type="ECO:0000313" key="4">
    <source>
        <dbReference type="Proteomes" id="UP000001572"/>
    </source>
</evidence>
<dbReference type="InterPro" id="IPR038763">
    <property type="entry name" value="DHH_sf"/>
</dbReference>
<dbReference type="HOGENOM" id="CLU_039720_0_0_9"/>
<dbReference type="Gene3D" id="3.10.310.30">
    <property type="match status" value="1"/>
</dbReference>
<feature type="domain" description="DDH" evidence="1">
    <location>
        <begin position="19"/>
        <end position="160"/>
    </location>
</feature>
<dbReference type="KEGG" id="amt:Amet_2671"/>
<evidence type="ECO:0000259" key="2">
    <source>
        <dbReference type="Pfam" id="PF02272"/>
    </source>
</evidence>
<dbReference type="InterPro" id="IPR001667">
    <property type="entry name" value="DDH_dom"/>
</dbReference>
<dbReference type="Pfam" id="PF01368">
    <property type="entry name" value="DHH"/>
    <property type="match status" value="1"/>
</dbReference>
<dbReference type="PANTHER" id="PTHR47618">
    <property type="entry name" value="BIFUNCTIONAL OLIGORIBONUCLEASE AND PAP PHOSPHATASE NRNA"/>
    <property type="match status" value="1"/>
</dbReference>